<dbReference type="EMBL" id="MIGC01003966">
    <property type="protein sequence ID" value="PHJ18661.1"/>
    <property type="molecule type" value="Genomic_DNA"/>
</dbReference>
<sequence length="140" mass="16371">MIDILYLLASVARKFHLVIFSPLLLSLREKEIYSLSIYLSTTSLSIYSLSIYVFIAYLAMYFNMFFNHFHTALTSVWSPVNFLPSFFCFKRSAFTRTCFLSFSFCMSLFVNGWSLSLSLTPFDLSSVYEETNSSRRREKE</sequence>
<accession>A0A2C6JUI4</accession>
<proteinExistence type="predicted"/>
<keyword evidence="3" id="KW-1185">Reference proteome</keyword>
<dbReference type="RefSeq" id="XP_067920367.1">
    <property type="nucleotide sequence ID" value="XM_068067660.1"/>
</dbReference>
<protein>
    <recommendedName>
        <fullName evidence="4">Transmembrane protein</fullName>
    </recommendedName>
</protein>
<organism evidence="2 3">
    <name type="scientific">Cystoisospora suis</name>
    <dbReference type="NCBI Taxonomy" id="483139"/>
    <lineage>
        <taxon>Eukaryota</taxon>
        <taxon>Sar</taxon>
        <taxon>Alveolata</taxon>
        <taxon>Apicomplexa</taxon>
        <taxon>Conoidasida</taxon>
        <taxon>Coccidia</taxon>
        <taxon>Eucoccidiorida</taxon>
        <taxon>Eimeriorina</taxon>
        <taxon>Sarcocystidae</taxon>
        <taxon>Cystoisospora</taxon>
    </lineage>
</organism>
<keyword evidence="1" id="KW-0812">Transmembrane</keyword>
<feature type="transmembrane region" description="Helical" evidence="1">
    <location>
        <begin position="37"/>
        <end position="62"/>
    </location>
</feature>
<feature type="transmembrane region" description="Helical" evidence="1">
    <location>
        <begin position="99"/>
        <end position="119"/>
    </location>
</feature>
<feature type="transmembrane region" description="Helical" evidence="1">
    <location>
        <begin position="68"/>
        <end position="87"/>
    </location>
</feature>
<comment type="caution">
    <text evidence="2">The sequence shown here is derived from an EMBL/GenBank/DDBJ whole genome shotgun (WGS) entry which is preliminary data.</text>
</comment>
<gene>
    <name evidence="2" type="ORF">CSUI_007515</name>
</gene>
<dbReference type="AlphaFoldDB" id="A0A2C6JUI4"/>
<name>A0A2C6JUI4_9APIC</name>
<evidence type="ECO:0000313" key="2">
    <source>
        <dbReference type="EMBL" id="PHJ18661.1"/>
    </source>
</evidence>
<feature type="transmembrane region" description="Helical" evidence="1">
    <location>
        <begin position="6"/>
        <end position="25"/>
    </location>
</feature>
<dbReference type="Proteomes" id="UP000221165">
    <property type="component" value="Unassembled WGS sequence"/>
</dbReference>
<dbReference type="VEuPathDB" id="ToxoDB:CSUI_007515"/>
<keyword evidence="1" id="KW-0472">Membrane</keyword>
<evidence type="ECO:0000313" key="3">
    <source>
        <dbReference type="Proteomes" id="UP000221165"/>
    </source>
</evidence>
<reference evidence="2 3" key="1">
    <citation type="journal article" date="2017" name="Int. J. Parasitol.">
        <title>The genome of the protozoan parasite Cystoisospora suis and a reverse vaccinology approach to identify vaccine candidates.</title>
        <authorList>
            <person name="Palmieri N."/>
            <person name="Shrestha A."/>
            <person name="Ruttkowski B."/>
            <person name="Beck T."/>
            <person name="Vogl C."/>
            <person name="Tomley F."/>
            <person name="Blake D.P."/>
            <person name="Joachim A."/>
        </authorList>
    </citation>
    <scope>NUCLEOTIDE SEQUENCE [LARGE SCALE GENOMIC DNA]</scope>
    <source>
        <strain evidence="2 3">Wien I</strain>
    </source>
</reference>
<dbReference type="GeneID" id="94430871"/>
<evidence type="ECO:0000256" key="1">
    <source>
        <dbReference type="SAM" id="Phobius"/>
    </source>
</evidence>
<keyword evidence="1" id="KW-1133">Transmembrane helix</keyword>
<evidence type="ECO:0008006" key="4">
    <source>
        <dbReference type="Google" id="ProtNLM"/>
    </source>
</evidence>